<evidence type="ECO:0000256" key="1">
    <source>
        <dbReference type="SAM" id="MobiDB-lite"/>
    </source>
</evidence>
<dbReference type="Proteomes" id="UP001500064">
    <property type="component" value="Unassembled WGS sequence"/>
</dbReference>
<reference evidence="3" key="1">
    <citation type="journal article" date="2019" name="Int. J. Syst. Evol. Microbiol.">
        <title>The Global Catalogue of Microorganisms (GCM) 10K type strain sequencing project: providing services to taxonomists for standard genome sequencing and annotation.</title>
        <authorList>
            <consortium name="The Broad Institute Genomics Platform"/>
            <consortium name="The Broad Institute Genome Sequencing Center for Infectious Disease"/>
            <person name="Wu L."/>
            <person name="Ma J."/>
        </authorList>
    </citation>
    <scope>NUCLEOTIDE SEQUENCE [LARGE SCALE GENOMIC DNA]</scope>
    <source>
        <strain evidence="3">JCM 13929</strain>
    </source>
</reference>
<comment type="caution">
    <text evidence="2">The sequence shown here is derived from an EMBL/GenBank/DDBJ whole genome shotgun (WGS) entry which is preliminary data.</text>
</comment>
<protein>
    <recommendedName>
        <fullName evidence="4">DUF317 domain-containing protein</fullName>
    </recommendedName>
</protein>
<feature type="region of interest" description="Disordered" evidence="1">
    <location>
        <begin position="1"/>
        <end position="33"/>
    </location>
</feature>
<evidence type="ECO:0008006" key="4">
    <source>
        <dbReference type="Google" id="ProtNLM"/>
    </source>
</evidence>
<sequence length="126" mass="14244">MIDRDPPHDRESHTALAAEDAAASPGATWSPNRTSQQIITRLEKEGFAVKVPDAPHGSAWQLVLDKPGERWLGVLWVSKRKGRPLRASITWHPEDQPYQTRKAEGTRAIRDLINQVTPHGWERRNA</sequence>
<keyword evidence="3" id="KW-1185">Reference proteome</keyword>
<dbReference type="EMBL" id="BAAAMU010000011">
    <property type="protein sequence ID" value="GAA1624302.1"/>
    <property type="molecule type" value="Genomic_DNA"/>
</dbReference>
<feature type="compositionally biased region" description="Basic and acidic residues" evidence="1">
    <location>
        <begin position="1"/>
        <end position="13"/>
    </location>
</feature>
<evidence type="ECO:0000313" key="3">
    <source>
        <dbReference type="Proteomes" id="UP001500064"/>
    </source>
</evidence>
<gene>
    <name evidence="2" type="ORF">GCM10009733_021210</name>
</gene>
<dbReference type="RefSeq" id="WP_346103587.1">
    <property type="nucleotide sequence ID" value="NZ_BAAAMU010000011.1"/>
</dbReference>
<name>A0ABP4QYD5_9ACTN</name>
<accession>A0ABP4QYD5</accession>
<organism evidence="2 3">
    <name type="scientific">Nonomuraea maheshkhaliensis</name>
    <dbReference type="NCBI Taxonomy" id="419590"/>
    <lineage>
        <taxon>Bacteria</taxon>
        <taxon>Bacillati</taxon>
        <taxon>Actinomycetota</taxon>
        <taxon>Actinomycetes</taxon>
        <taxon>Streptosporangiales</taxon>
        <taxon>Streptosporangiaceae</taxon>
        <taxon>Nonomuraea</taxon>
    </lineage>
</organism>
<proteinExistence type="predicted"/>
<evidence type="ECO:0000313" key="2">
    <source>
        <dbReference type="EMBL" id="GAA1624302.1"/>
    </source>
</evidence>